<protein>
    <submittedName>
        <fullName evidence="2">Uncharacterized protein</fullName>
    </submittedName>
</protein>
<feature type="compositionally biased region" description="Basic and acidic residues" evidence="1">
    <location>
        <begin position="94"/>
        <end position="105"/>
    </location>
</feature>
<feature type="region of interest" description="Disordered" evidence="1">
    <location>
        <begin position="1"/>
        <end position="360"/>
    </location>
</feature>
<dbReference type="EMBL" id="HG001707">
    <property type="protein sequence ID" value="CDF34870.1"/>
    <property type="molecule type" value="Genomic_DNA"/>
</dbReference>
<dbReference type="AlphaFoldDB" id="R7QBN0"/>
<evidence type="ECO:0000313" key="2">
    <source>
        <dbReference type="EMBL" id="CDF34870.1"/>
    </source>
</evidence>
<feature type="compositionally biased region" description="Polar residues" evidence="1">
    <location>
        <begin position="177"/>
        <end position="188"/>
    </location>
</feature>
<feature type="compositionally biased region" description="Basic and acidic residues" evidence="1">
    <location>
        <begin position="230"/>
        <end position="239"/>
    </location>
</feature>
<feature type="compositionally biased region" description="Low complexity" evidence="1">
    <location>
        <begin position="291"/>
        <end position="304"/>
    </location>
</feature>
<accession>R7QBN0</accession>
<dbReference type="KEGG" id="ccp:CHC_T00003219001"/>
<dbReference type="Gramene" id="CDF34870">
    <property type="protein sequence ID" value="CDF34870"/>
    <property type="gene ID" value="CHC_T00003219001"/>
</dbReference>
<feature type="compositionally biased region" description="Gly residues" evidence="1">
    <location>
        <begin position="31"/>
        <end position="43"/>
    </location>
</feature>
<reference evidence="3" key="1">
    <citation type="journal article" date="2013" name="Proc. Natl. Acad. Sci. U.S.A.">
        <title>Genome structure and metabolic features in the red seaweed Chondrus crispus shed light on evolution of the Archaeplastida.</title>
        <authorList>
            <person name="Collen J."/>
            <person name="Porcel B."/>
            <person name="Carre W."/>
            <person name="Ball S.G."/>
            <person name="Chaparro C."/>
            <person name="Tonon T."/>
            <person name="Barbeyron T."/>
            <person name="Michel G."/>
            <person name="Noel B."/>
            <person name="Valentin K."/>
            <person name="Elias M."/>
            <person name="Artiguenave F."/>
            <person name="Arun A."/>
            <person name="Aury J.M."/>
            <person name="Barbosa-Neto J.F."/>
            <person name="Bothwell J.H."/>
            <person name="Bouget F.Y."/>
            <person name="Brillet L."/>
            <person name="Cabello-Hurtado F."/>
            <person name="Capella-Gutierrez S."/>
            <person name="Charrier B."/>
            <person name="Cladiere L."/>
            <person name="Cock J.M."/>
            <person name="Coelho S.M."/>
            <person name="Colleoni C."/>
            <person name="Czjzek M."/>
            <person name="Da Silva C."/>
            <person name="Delage L."/>
            <person name="Denoeud F."/>
            <person name="Deschamps P."/>
            <person name="Dittami S.M."/>
            <person name="Gabaldon T."/>
            <person name="Gachon C.M."/>
            <person name="Groisillier A."/>
            <person name="Herve C."/>
            <person name="Jabbari K."/>
            <person name="Katinka M."/>
            <person name="Kloareg B."/>
            <person name="Kowalczyk N."/>
            <person name="Labadie K."/>
            <person name="Leblanc C."/>
            <person name="Lopez P.J."/>
            <person name="McLachlan D.H."/>
            <person name="Meslet-Cladiere L."/>
            <person name="Moustafa A."/>
            <person name="Nehr Z."/>
            <person name="Nyvall Collen P."/>
            <person name="Panaud O."/>
            <person name="Partensky F."/>
            <person name="Poulain J."/>
            <person name="Rensing S.A."/>
            <person name="Rousvoal S."/>
            <person name="Samson G."/>
            <person name="Symeonidi A."/>
            <person name="Weissenbach J."/>
            <person name="Zambounis A."/>
            <person name="Wincker P."/>
            <person name="Boyen C."/>
        </authorList>
    </citation>
    <scope>NUCLEOTIDE SEQUENCE [LARGE SCALE GENOMIC DNA]</scope>
    <source>
        <strain evidence="3">cv. Stackhouse</strain>
    </source>
</reference>
<gene>
    <name evidence="2" type="ORF">CHC_T00003219001</name>
</gene>
<proteinExistence type="predicted"/>
<feature type="compositionally biased region" description="Basic and acidic residues" evidence="1">
    <location>
        <begin position="73"/>
        <end position="84"/>
    </location>
</feature>
<feature type="compositionally biased region" description="Basic residues" evidence="1">
    <location>
        <begin position="54"/>
        <end position="72"/>
    </location>
</feature>
<organism evidence="2 3">
    <name type="scientific">Chondrus crispus</name>
    <name type="common">Carrageen Irish moss</name>
    <name type="synonym">Polymorpha crispa</name>
    <dbReference type="NCBI Taxonomy" id="2769"/>
    <lineage>
        <taxon>Eukaryota</taxon>
        <taxon>Rhodophyta</taxon>
        <taxon>Florideophyceae</taxon>
        <taxon>Rhodymeniophycidae</taxon>
        <taxon>Gigartinales</taxon>
        <taxon>Gigartinaceae</taxon>
        <taxon>Chondrus</taxon>
    </lineage>
</organism>
<keyword evidence="3" id="KW-1185">Reference proteome</keyword>
<feature type="compositionally biased region" description="Polar residues" evidence="1">
    <location>
        <begin position="437"/>
        <end position="457"/>
    </location>
</feature>
<name>R7QBN0_CHOCR</name>
<dbReference type="GeneID" id="17322400"/>
<evidence type="ECO:0000313" key="3">
    <source>
        <dbReference type="Proteomes" id="UP000012073"/>
    </source>
</evidence>
<feature type="compositionally biased region" description="Polar residues" evidence="1">
    <location>
        <begin position="333"/>
        <end position="355"/>
    </location>
</feature>
<sequence>MGGLGYAPYPRGVGRGQGSQRGDRHSQRNYGDGGRGVPRGSGGSPTDPSGRPQANRKGKKANRSNSSRHAHGERHNDTKGDGKAEGNGSLANREGGRPREEKPKPEPNFNSMHFPPLPMANDTAPTGAAQVSPSKPKEAMPVQTEVLEPRALTTKTSTGDANAGSKIRPDSKADSQDAASLDTNTSAVSEVRDSVADSLLTEGGEKAEPGVSGATHETSKASANANVPEDQTKDLRPSKAAEIGIPVSSQANGAGMSYAAILRSKKPSRPSVSIQLPRMRSDSSAKSGNTLSSGDGSDGILGQIGKDRNARRRKATSLRIGQTVETVMEGDGSNIQSSSTDKSASERSSTANVQLGTRDLDTVKAKAHSEAARPNSVWANKPKSLFQAASVVPGIRSSLGSAVGEVRKAISPISFQEDDVGGEKLEGQNRMLDVNGQGESASVETQGTAVTDVSSNAEDIGDVNQVSLRKGLASGASEPESSTKSNRVDQAGANGKQTNAKGAWAMGGPKGWPKNHGNGNGVLERSSSTADS</sequence>
<evidence type="ECO:0000256" key="1">
    <source>
        <dbReference type="SAM" id="MobiDB-lite"/>
    </source>
</evidence>
<dbReference type="RefSeq" id="XP_005714689.1">
    <property type="nucleotide sequence ID" value="XM_005714632.1"/>
</dbReference>
<feature type="region of interest" description="Disordered" evidence="1">
    <location>
        <begin position="436"/>
        <end position="532"/>
    </location>
</feature>
<dbReference type="Proteomes" id="UP000012073">
    <property type="component" value="Unassembled WGS sequence"/>
</dbReference>